<dbReference type="STRING" id="649760.HMPREF0971_02357"/>
<gene>
    <name evidence="1" type="ORF">HMPREF0971_02357</name>
</gene>
<proteinExistence type="predicted"/>
<evidence type="ECO:0000313" key="1">
    <source>
        <dbReference type="EMBL" id="EFB31208.1"/>
    </source>
</evidence>
<comment type="caution">
    <text evidence="1">The sequence shown here is derived from an EMBL/GenBank/DDBJ whole genome shotgun (WGS) entry which is preliminary data.</text>
</comment>
<dbReference type="HOGENOM" id="CLU_212748_0_0_10"/>
<dbReference type="EMBL" id="ACUZ02000039">
    <property type="protein sequence ID" value="EFB31208.1"/>
    <property type="molecule type" value="Genomic_DNA"/>
</dbReference>
<dbReference type="AlphaFoldDB" id="D1QTM8"/>
<evidence type="ECO:0000313" key="2">
    <source>
        <dbReference type="Proteomes" id="UP000004079"/>
    </source>
</evidence>
<name>D1QTM8_9BACT</name>
<organism evidence="1 2">
    <name type="scientific">Segatella oris F0302</name>
    <dbReference type="NCBI Taxonomy" id="649760"/>
    <lineage>
        <taxon>Bacteria</taxon>
        <taxon>Pseudomonadati</taxon>
        <taxon>Bacteroidota</taxon>
        <taxon>Bacteroidia</taxon>
        <taxon>Bacteroidales</taxon>
        <taxon>Prevotellaceae</taxon>
        <taxon>Segatella</taxon>
    </lineage>
</organism>
<sequence>MTTFYIPIYEDKSLFQGGRGWRKGKTQLSATQQRTGYMSMNDMSKRRADKREGAR</sequence>
<dbReference type="Proteomes" id="UP000004079">
    <property type="component" value="Unassembled WGS sequence"/>
</dbReference>
<accession>D1QTM8</accession>
<reference evidence="1 2" key="1">
    <citation type="submission" date="2009-11" db="EMBL/GenBank/DDBJ databases">
        <authorList>
            <person name="Weinstock G."/>
            <person name="Sodergren E."/>
            <person name="Clifton S."/>
            <person name="Fulton L."/>
            <person name="Fulton B."/>
            <person name="Courtney L."/>
            <person name="Fronick C."/>
            <person name="Harrison M."/>
            <person name="Strong C."/>
            <person name="Farmer C."/>
            <person name="Delahaunty K."/>
            <person name="Markovic C."/>
            <person name="Hall O."/>
            <person name="Minx P."/>
            <person name="Tomlinson C."/>
            <person name="Mitreva M."/>
            <person name="Nelson J."/>
            <person name="Hou S."/>
            <person name="Wollam A."/>
            <person name="Pepin K.H."/>
            <person name="Johnson M."/>
            <person name="Bhonagiri V."/>
            <person name="Nash W.E."/>
            <person name="Warren W."/>
            <person name="Chinwalla A."/>
            <person name="Mardis E.R."/>
            <person name="Wilson R.K."/>
        </authorList>
    </citation>
    <scope>NUCLEOTIDE SEQUENCE [LARGE SCALE GENOMIC DNA]</scope>
    <source>
        <strain evidence="1 2">F0302</strain>
    </source>
</reference>
<protein>
    <submittedName>
        <fullName evidence="1">Uncharacterized protein</fullName>
    </submittedName>
</protein>